<dbReference type="GeneID" id="38777084"/>
<feature type="transmembrane region" description="Helical" evidence="6">
    <location>
        <begin position="139"/>
        <end position="158"/>
    </location>
</feature>
<evidence type="ECO:0000256" key="6">
    <source>
        <dbReference type="SAM" id="Phobius"/>
    </source>
</evidence>
<comment type="subcellular location">
    <subcellularLocation>
        <location evidence="1">Membrane</location>
        <topology evidence="1">Multi-pass membrane protein</topology>
    </subcellularLocation>
</comment>
<evidence type="ECO:0000256" key="1">
    <source>
        <dbReference type="ARBA" id="ARBA00004141"/>
    </source>
</evidence>
<reference evidence="7 8" key="1">
    <citation type="journal article" date="2018" name="Sci. Rep.">
        <title>Genome sequence of the cauliflower mushroom Sparassis crispa (Hanabiratake) and its association with beneficial usage.</title>
        <authorList>
            <person name="Kiyama R."/>
            <person name="Furutani Y."/>
            <person name="Kawaguchi K."/>
            <person name="Nakanishi T."/>
        </authorList>
    </citation>
    <scope>NUCLEOTIDE SEQUENCE [LARGE SCALE GENOMIC DNA]</scope>
</reference>
<dbReference type="Proteomes" id="UP000287166">
    <property type="component" value="Unassembled WGS sequence"/>
</dbReference>
<dbReference type="GO" id="GO:0005886">
    <property type="term" value="C:plasma membrane"/>
    <property type="evidence" value="ECO:0007669"/>
    <property type="project" value="TreeGrafter"/>
</dbReference>
<feature type="transmembrane region" description="Helical" evidence="6">
    <location>
        <begin position="69"/>
        <end position="91"/>
    </location>
</feature>
<dbReference type="EMBL" id="BFAD01000002">
    <property type="protein sequence ID" value="GBE80167.1"/>
    <property type="molecule type" value="Genomic_DNA"/>
</dbReference>
<sequence length="234" mass="24408">MSEKSGAMHATDSEHGVPHSIINAPPPVVEAYKHSYADPAPLGMLAYGTVFFCSSLLTLHAGGVQSANLVLVFAVFFGGISQTLVGMWCMFLGDTFSATVFGAYGGFNFSYGALYLPQIGLAAAYSVDGVVTEEFSHAIGIYLAIWDAITLLFFIGALRTTLPVCATLGFTVLALTCLSANSFTGNPHLGTAGGAFGLCATAGAYYGALSGIYTRASTFKAIRLPPVVLAYQNV</sequence>
<keyword evidence="8" id="KW-1185">Reference proteome</keyword>
<accession>A0A401GDC9</accession>
<dbReference type="InParanoid" id="A0A401GDC9"/>
<dbReference type="Pfam" id="PF01184">
    <property type="entry name" value="Gpr1_Fun34_YaaH"/>
    <property type="match status" value="1"/>
</dbReference>
<dbReference type="OrthoDB" id="3648309at2759"/>
<keyword evidence="4 6" id="KW-1133">Transmembrane helix</keyword>
<feature type="transmembrane region" description="Helical" evidence="6">
    <location>
        <begin position="195"/>
        <end position="214"/>
    </location>
</feature>
<organism evidence="7 8">
    <name type="scientific">Sparassis crispa</name>
    <dbReference type="NCBI Taxonomy" id="139825"/>
    <lineage>
        <taxon>Eukaryota</taxon>
        <taxon>Fungi</taxon>
        <taxon>Dikarya</taxon>
        <taxon>Basidiomycota</taxon>
        <taxon>Agaricomycotina</taxon>
        <taxon>Agaricomycetes</taxon>
        <taxon>Polyporales</taxon>
        <taxon>Sparassidaceae</taxon>
        <taxon>Sparassis</taxon>
    </lineage>
</organism>
<dbReference type="PANTHER" id="PTHR31123:SF1">
    <property type="entry name" value="ACCUMULATION OF DYADS PROTEIN 2-RELATED"/>
    <property type="match status" value="1"/>
</dbReference>
<evidence type="ECO:0000256" key="2">
    <source>
        <dbReference type="ARBA" id="ARBA00005587"/>
    </source>
</evidence>
<feature type="transmembrane region" description="Helical" evidence="6">
    <location>
        <begin position="165"/>
        <end position="183"/>
    </location>
</feature>
<evidence type="ECO:0000256" key="5">
    <source>
        <dbReference type="ARBA" id="ARBA00023136"/>
    </source>
</evidence>
<feature type="transmembrane region" description="Helical" evidence="6">
    <location>
        <begin position="103"/>
        <end position="127"/>
    </location>
</feature>
<dbReference type="InterPro" id="IPR000791">
    <property type="entry name" value="Gpr1/Fun34/SatP-like"/>
</dbReference>
<name>A0A401GDC9_9APHY</name>
<dbReference type="NCBIfam" id="NF038013">
    <property type="entry name" value="AceTr_1"/>
    <property type="match status" value="1"/>
</dbReference>
<dbReference type="RefSeq" id="XP_027611080.1">
    <property type="nucleotide sequence ID" value="XM_027755279.1"/>
</dbReference>
<gene>
    <name evidence="7" type="ORF">SCP_0213730</name>
</gene>
<evidence type="ECO:0000313" key="7">
    <source>
        <dbReference type="EMBL" id="GBE80167.1"/>
    </source>
</evidence>
<dbReference type="InterPro" id="IPR051633">
    <property type="entry name" value="AceTr"/>
</dbReference>
<comment type="caution">
    <text evidence="7">The sequence shown here is derived from an EMBL/GenBank/DDBJ whole genome shotgun (WGS) entry which is preliminary data.</text>
</comment>
<dbReference type="GO" id="GO:0015123">
    <property type="term" value="F:acetate transmembrane transporter activity"/>
    <property type="evidence" value="ECO:0007669"/>
    <property type="project" value="TreeGrafter"/>
</dbReference>
<feature type="transmembrane region" description="Helical" evidence="6">
    <location>
        <begin position="42"/>
        <end position="63"/>
    </location>
</feature>
<evidence type="ECO:0000313" key="8">
    <source>
        <dbReference type="Proteomes" id="UP000287166"/>
    </source>
</evidence>
<proteinExistence type="inferred from homology"/>
<keyword evidence="5 6" id="KW-0472">Membrane</keyword>
<evidence type="ECO:0000256" key="4">
    <source>
        <dbReference type="ARBA" id="ARBA00022989"/>
    </source>
</evidence>
<protein>
    <submittedName>
        <fullName evidence="7">Meiotically up-regulated gene 86 protein</fullName>
    </submittedName>
</protein>
<dbReference type="AlphaFoldDB" id="A0A401GDC9"/>
<evidence type="ECO:0000256" key="3">
    <source>
        <dbReference type="ARBA" id="ARBA00022692"/>
    </source>
</evidence>
<dbReference type="PANTHER" id="PTHR31123">
    <property type="entry name" value="ACCUMULATION OF DYADS PROTEIN 2-RELATED"/>
    <property type="match status" value="1"/>
</dbReference>
<dbReference type="STRING" id="139825.A0A401GDC9"/>
<keyword evidence="3 6" id="KW-0812">Transmembrane</keyword>
<comment type="similarity">
    <text evidence="2">Belongs to the acetate uptake transporter (AceTr) (TC 2.A.96) family.</text>
</comment>